<proteinExistence type="predicted"/>
<reference evidence="1" key="1">
    <citation type="submission" date="2021-11" db="EMBL/GenBank/DDBJ databases">
        <title>Fusarium solani-melongenae Genome sequencing and assembly.</title>
        <authorList>
            <person name="Xie S."/>
            <person name="Huang L."/>
            <person name="Zhang X."/>
        </authorList>
    </citation>
    <scope>NUCLEOTIDE SEQUENCE</scope>
    <source>
        <strain evidence="1">CRI 24-3</strain>
    </source>
</reference>
<gene>
    <name evidence="1" type="ORF">LCI18_003147</name>
</gene>
<evidence type="ECO:0000313" key="1">
    <source>
        <dbReference type="EMBL" id="UPK92212.1"/>
    </source>
</evidence>
<name>A0ACD3YTH6_FUSSC</name>
<dbReference type="EMBL" id="CP090032">
    <property type="protein sequence ID" value="UPK92212.1"/>
    <property type="molecule type" value="Genomic_DNA"/>
</dbReference>
<sequence>MSETQPLQGIRVVELAGLAPGPFCGQLLSSYGASVVRVDRPGATQHSDVLVSYKSSIVLDLKSAPCIKILKSVLAKADVLIDPFRPGVLEKLGLDPAILMRDNPRLIVVRVTGFRRDGKYKDMAGHDINYLAVSGLLSMLGARGGPPSPPANVLGDYAGGGMVAFAGVLMAIIHRHQTRHGQVVEASMVDGAGYLGTIPRLRSKEPVWNGERGTNLLDGGCPFYRCYECKDTGKFMAVGALEPQFFSNLLRGLDISPSAISSNNMSRNDKTCWPQMHRLLEDRFREKTRKEWEAVFDGVDACVTPVLEYGELEESGYQQRPLVHLQTSPAKPVDAPWRGKVMEPGQDGEQTLKEWLGWEAGRDYYIDDQQVVKVTEKSKL</sequence>
<dbReference type="Proteomes" id="UP000830768">
    <property type="component" value="Chromosome 3"/>
</dbReference>
<keyword evidence="2" id="KW-1185">Reference proteome</keyword>
<protein>
    <submittedName>
        <fullName evidence="1">Uncharacterized protein</fullName>
    </submittedName>
</protein>
<evidence type="ECO:0000313" key="2">
    <source>
        <dbReference type="Proteomes" id="UP000830768"/>
    </source>
</evidence>
<accession>A0ACD3YTH6</accession>
<organism evidence="1 2">
    <name type="scientific">Fusarium solani subsp. cucurbitae</name>
    <name type="common">Neocosmosporum cucurbitae</name>
    <dbReference type="NCBI Taxonomy" id="2747967"/>
    <lineage>
        <taxon>Eukaryota</taxon>
        <taxon>Fungi</taxon>
        <taxon>Dikarya</taxon>
        <taxon>Ascomycota</taxon>
        <taxon>Pezizomycotina</taxon>
        <taxon>Sordariomycetes</taxon>
        <taxon>Hypocreomycetidae</taxon>
        <taxon>Hypocreales</taxon>
        <taxon>Nectriaceae</taxon>
        <taxon>Fusarium</taxon>
        <taxon>Fusarium solani species complex</taxon>
    </lineage>
</organism>